<gene>
    <name evidence="4" type="primary">LOC100367077</name>
</gene>
<reference evidence="4" key="1">
    <citation type="submission" date="2025-08" db="UniProtKB">
        <authorList>
            <consortium name="RefSeq"/>
        </authorList>
    </citation>
    <scope>IDENTIFICATION</scope>
    <source>
        <tissue evidence="4">Testes</tissue>
    </source>
</reference>
<proteinExistence type="predicted"/>
<dbReference type="PANTHER" id="PTHR23011">
    <property type="entry name" value="CYCLIC NUCLEOTIDE-BINDING DOMAIN CONTAINING PROTEIN"/>
    <property type="match status" value="1"/>
</dbReference>
<dbReference type="PANTHER" id="PTHR23011:SF12">
    <property type="entry name" value="CYCLIC NUCLEOTIDE-BINDING DOMAIN-CONTAINING PROTEIN"/>
    <property type="match status" value="1"/>
</dbReference>
<keyword evidence="3" id="KW-1185">Reference proteome</keyword>
<dbReference type="InterPro" id="IPR000595">
    <property type="entry name" value="cNMP-bd_dom"/>
</dbReference>
<protein>
    <submittedName>
        <fullName evidence="4">Uncharacterized protein LOC100367077</fullName>
    </submittedName>
</protein>
<organism evidence="3 4">
    <name type="scientific">Saccoglossus kowalevskii</name>
    <name type="common">Acorn worm</name>
    <dbReference type="NCBI Taxonomy" id="10224"/>
    <lineage>
        <taxon>Eukaryota</taxon>
        <taxon>Metazoa</taxon>
        <taxon>Hemichordata</taxon>
        <taxon>Enteropneusta</taxon>
        <taxon>Harrimaniidae</taxon>
        <taxon>Saccoglossus</taxon>
    </lineage>
</organism>
<sequence length="586" mass="67569">MSLFTAKFMAAAKKYIQTKKKAGKNDAPIKSDEIEDESGMGFNATFSKNSPSKSSIHLDLQLYLTTQPENRDPEHVRRIIWVLRTTKAFTMFSSEMEVELARRVGYERYDNGRVISYQGKPPDRFYYILSGRVNMLRQYKLQTGEVTKSMGFLTKGKTTDTEEMEKQWRRESNLVCKGSVEVLLIAKKDYFFLQNTDAGPPIDFLRNVDLFREFPCEQFLNHPEAIEFKYYGPNKLVVKDTNTRNWIFIVKSGRCKCVRRQDVVDVSQDKRLSSKQRLEQLGCAKGYSHADAMMQMKLKRLVESGQKNFSLPQIQRVPDQITVSNPHAQTIGFDSNGRINFNFRRRSGAFPPSKFSTPTASEHDVQSECTGTSMHDGSEQEAEEDDFRGTSKVNERVANTDSYTEPKSRKKFHRESMSIELPPLALAGSKDRHLLLGPTRQRKSMFMTQRSKTEPQIMRKRRPLLDDDDEDVPLRRAYLQLDILKSCDMIGLNDLSGLSRAKKTGVSVWSDGAEIIKVNKRFFRQHAGTVTMLKLETMNRDYVTEEDAMQNLEEQETWLQYKTILMKKMSLYHSKNPKTPRNTLST</sequence>
<evidence type="ECO:0000256" key="1">
    <source>
        <dbReference type="SAM" id="MobiDB-lite"/>
    </source>
</evidence>
<dbReference type="InterPro" id="IPR018490">
    <property type="entry name" value="cNMP-bd_dom_sf"/>
</dbReference>
<dbReference type="CDD" id="cd00038">
    <property type="entry name" value="CAP_ED"/>
    <property type="match status" value="1"/>
</dbReference>
<dbReference type="Gene3D" id="2.60.120.10">
    <property type="entry name" value="Jelly Rolls"/>
    <property type="match status" value="2"/>
</dbReference>
<feature type="region of interest" description="Disordered" evidence="1">
    <location>
        <begin position="349"/>
        <end position="414"/>
    </location>
</feature>
<dbReference type="SUPFAM" id="SSF51206">
    <property type="entry name" value="cAMP-binding domain-like"/>
    <property type="match status" value="2"/>
</dbReference>
<dbReference type="PROSITE" id="PS50042">
    <property type="entry name" value="CNMP_BINDING_3"/>
    <property type="match status" value="1"/>
</dbReference>
<evidence type="ECO:0000259" key="2">
    <source>
        <dbReference type="PROSITE" id="PS50042"/>
    </source>
</evidence>
<evidence type="ECO:0000313" key="3">
    <source>
        <dbReference type="Proteomes" id="UP000694865"/>
    </source>
</evidence>
<name>A0ABM0MI57_SACKO</name>
<dbReference type="InterPro" id="IPR014710">
    <property type="entry name" value="RmlC-like_jellyroll"/>
</dbReference>
<accession>A0ABM0MI57</accession>
<dbReference type="Proteomes" id="UP000694865">
    <property type="component" value="Unplaced"/>
</dbReference>
<dbReference type="GeneID" id="100367077"/>
<dbReference type="RefSeq" id="XP_006819698.1">
    <property type="nucleotide sequence ID" value="XM_006819635.1"/>
</dbReference>
<evidence type="ECO:0000313" key="4">
    <source>
        <dbReference type="RefSeq" id="XP_006819698.1"/>
    </source>
</evidence>
<feature type="domain" description="Cyclic nucleotide-binding" evidence="2">
    <location>
        <begin position="88"/>
        <end position="190"/>
    </location>
</feature>